<dbReference type="EMBL" id="CAEZVF010000048">
    <property type="protein sequence ID" value="CAB4619441.1"/>
    <property type="molecule type" value="Genomic_DNA"/>
</dbReference>
<gene>
    <name evidence="1" type="ORF">UFOPK1446_00773</name>
    <name evidence="2" type="ORF">UFOPK1939_00455</name>
</gene>
<organism evidence="1">
    <name type="scientific">freshwater metagenome</name>
    <dbReference type="NCBI Taxonomy" id="449393"/>
    <lineage>
        <taxon>unclassified sequences</taxon>
        <taxon>metagenomes</taxon>
        <taxon>ecological metagenomes</taxon>
    </lineage>
</organism>
<protein>
    <submittedName>
        <fullName evidence="1">Unannotated protein</fullName>
    </submittedName>
</protein>
<evidence type="ECO:0000313" key="2">
    <source>
        <dbReference type="EMBL" id="CAB4619441.1"/>
    </source>
</evidence>
<name>A0A6J6C6B5_9ZZZZ</name>
<reference evidence="1" key="1">
    <citation type="submission" date="2020-05" db="EMBL/GenBank/DDBJ databases">
        <authorList>
            <person name="Chiriac C."/>
            <person name="Salcher M."/>
            <person name="Ghai R."/>
            <person name="Kavagutti S V."/>
        </authorList>
    </citation>
    <scope>NUCLEOTIDE SEQUENCE</scope>
</reference>
<sequence length="128" mass="14207">MSVTSKPDQTQPWWRRWGRTTAQLDDELLQLSAGRHGATPIQVCELGQRCHVRGVLQSVTLRPQAGVPAVSAQLYDGTATVTLIWLGRRRIVGIDPGRVLSAHGRVNQQAGELVMFNPEYELAQHLDD</sequence>
<dbReference type="AlphaFoldDB" id="A0A6J6C6B5"/>
<evidence type="ECO:0000313" key="1">
    <source>
        <dbReference type="EMBL" id="CAB4546901.1"/>
    </source>
</evidence>
<dbReference type="EMBL" id="CAEZSO010000148">
    <property type="protein sequence ID" value="CAB4546901.1"/>
    <property type="molecule type" value="Genomic_DNA"/>
</dbReference>
<accession>A0A6J6C6B5</accession>
<dbReference type="InterPro" id="IPR012340">
    <property type="entry name" value="NA-bd_OB-fold"/>
</dbReference>
<dbReference type="CDD" id="cd04488">
    <property type="entry name" value="RecG_wedge_OBF"/>
    <property type="match status" value="1"/>
</dbReference>
<dbReference type="Gene3D" id="2.40.50.140">
    <property type="entry name" value="Nucleic acid-binding proteins"/>
    <property type="match status" value="1"/>
</dbReference>
<proteinExistence type="predicted"/>